<dbReference type="RefSeq" id="XP_075103480.1">
    <property type="nucleotide sequence ID" value="XM_075247379.1"/>
</dbReference>
<keyword evidence="1" id="KW-1185">Reference proteome</keyword>
<dbReference type="Proteomes" id="UP000790787">
    <property type="component" value="Chromosome 24"/>
</dbReference>
<organism evidence="1 2">
    <name type="scientific">Nicotiana tabacum</name>
    <name type="common">Common tobacco</name>
    <dbReference type="NCBI Taxonomy" id="4097"/>
    <lineage>
        <taxon>Eukaryota</taxon>
        <taxon>Viridiplantae</taxon>
        <taxon>Streptophyta</taxon>
        <taxon>Embryophyta</taxon>
        <taxon>Tracheophyta</taxon>
        <taxon>Spermatophyta</taxon>
        <taxon>Magnoliopsida</taxon>
        <taxon>eudicotyledons</taxon>
        <taxon>Gunneridae</taxon>
        <taxon>Pentapetalae</taxon>
        <taxon>asterids</taxon>
        <taxon>lamiids</taxon>
        <taxon>Solanales</taxon>
        <taxon>Solanaceae</taxon>
        <taxon>Nicotianoideae</taxon>
        <taxon>Nicotianeae</taxon>
        <taxon>Nicotiana</taxon>
    </lineage>
</organism>
<name>A0AC58U201_TOBAC</name>
<accession>A0AC58U201</accession>
<sequence length="110" mass="12549">MDHRGPIIIHLAYVDDIMIFTGGDKHSIKLIKSQIKRYKKPSGQKMNNDKSFFVTAPNTSGSRINRIIRNSGYMDKPFPFNYLGCPIYNGRKKISIFDGMLAKIVKRLNG</sequence>
<proteinExistence type="predicted"/>
<protein>
    <submittedName>
        <fullName evidence="2">Uncharacterized protein LOC142178057</fullName>
    </submittedName>
</protein>
<evidence type="ECO:0000313" key="1">
    <source>
        <dbReference type="Proteomes" id="UP000790787"/>
    </source>
</evidence>
<evidence type="ECO:0000313" key="2">
    <source>
        <dbReference type="RefSeq" id="XP_075103480.1"/>
    </source>
</evidence>
<reference evidence="1" key="1">
    <citation type="journal article" date="2014" name="Nat. Commun.">
        <title>The tobacco genome sequence and its comparison with those of tomato and potato.</title>
        <authorList>
            <person name="Sierro N."/>
            <person name="Battey J.N."/>
            <person name="Ouadi S."/>
            <person name="Bakaher N."/>
            <person name="Bovet L."/>
            <person name="Willig A."/>
            <person name="Goepfert S."/>
            <person name="Peitsch M.C."/>
            <person name="Ivanov N.V."/>
        </authorList>
    </citation>
    <scope>NUCLEOTIDE SEQUENCE [LARGE SCALE GENOMIC DNA]</scope>
</reference>
<gene>
    <name evidence="2" type="primary">LOC142178057</name>
</gene>
<reference evidence="2" key="2">
    <citation type="submission" date="2025-08" db="UniProtKB">
        <authorList>
            <consortium name="RefSeq"/>
        </authorList>
    </citation>
    <scope>IDENTIFICATION</scope>
    <source>
        <tissue evidence="2">Leaf</tissue>
    </source>
</reference>